<gene>
    <name evidence="1" type="ORF">M9799_17280</name>
</gene>
<keyword evidence="1" id="KW-0614">Plasmid</keyword>
<geneLocation type="plasmid" evidence="1 2">
    <name>unnamed1</name>
</geneLocation>
<accession>A0ABY6GGT1</accession>
<evidence type="ECO:0000313" key="2">
    <source>
        <dbReference type="Proteomes" id="UP001162800"/>
    </source>
</evidence>
<name>A0ABY6GGT1_9BURK</name>
<reference evidence="1" key="1">
    <citation type="submission" date="2022-09" db="EMBL/GenBank/DDBJ databases">
        <title>The complete genome of Acidovorax sp. 5MLIR.</title>
        <authorList>
            <person name="Liu L."/>
            <person name="Yue J."/>
            <person name="Yang F."/>
            <person name="Yuan J."/>
            <person name="Li L."/>
        </authorList>
    </citation>
    <scope>NUCLEOTIDE SEQUENCE</scope>
    <source>
        <strain evidence="1">5MLIR</strain>
        <plasmid evidence="1">unnamed1</plasmid>
    </source>
</reference>
<sequence>MCSRYLVVSAIVAVAGFGLNAYAQVELEGDVRLACEAVLCLSTGSPPQECNQALRHYFSITHRKLAQTIRKRKDFLNLCPASQQTAPMSDLVAAQSEAAGRCDAASLNASESRPTALAPEVFTVSNRMPAYCEAYLAHAYSDWARVLPRYVGVPERGGYWVAAKDHAAAQRAWQARIRAEDTAAAGIARR</sequence>
<proteinExistence type="predicted"/>
<keyword evidence="2" id="KW-1185">Reference proteome</keyword>
<organism evidence="1 2">
    <name type="scientific">Comamonas endophytica</name>
    <dbReference type="NCBI Taxonomy" id="2949090"/>
    <lineage>
        <taxon>Bacteria</taxon>
        <taxon>Pseudomonadati</taxon>
        <taxon>Pseudomonadota</taxon>
        <taxon>Betaproteobacteria</taxon>
        <taxon>Burkholderiales</taxon>
        <taxon>Comamonadaceae</taxon>
        <taxon>Comamonas</taxon>
    </lineage>
</organism>
<dbReference type="Pfam" id="PF07424">
    <property type="entry name" value="TrbM"/>
    <property type="match status" value="1"/>
</dbReference>
<dbReference type="RefSeq" id="WP_231044870.1">
    <property type="nucleotide sequence ID" value="NZ_CP106882.1"/>
</dbReference>
<protein>
    <submittedName>
        <fullName evidence="1">TrbM/KikA/MpfK family conjugal transfer protein</fullName>
    </submittedName>
</protein>
<evidence type="ECO:0000313" key="1">
    <source>
        <dbReference type="EMBL" id="UYG53689.1"/>
    </source>
</evidence>
<dbReference type="InterPro" id="IPR009989">
    <property type="entry name" value="TrbM"/>
</dbReference>
<dbReference type="Proteomes" id="UP001162800">
    <property type="component" value="Plasmid unnamed1"/>
</dbReference>
<dbReference type="EMBL" id="CP106882">
    <property type="protein sequence ID" value="UYG53689.1"/>
    <property type="molecule type" value="Genomic_DNA"/>
</dbReference>